<dbReference type="InterPro" id="IPR023198">
    <property type="entry name" value="PGP-like_dom2"/>
</dbReference>
<dbReference type="Gene3D" id="3.40.50.1000">
    <property type="entry name" value="HAD superfamily/HAD-like"/>
    <property type="match status" value="1"/>
</dbReference>
<dbReference type="STRING" id="1703770.AMJ39_02080"/>
<dbReference type="Pfam" id="PF13419">
    <property type="entry name" value="HAD_2"/>
    <property type="match status" value="1"/>
</dbReference>
<evidence type="ECO:0000256" key="1">
    <source>
        <dbReference type="ARBA" id="ARBA00001946"/>
    </source>
</evidence>
<dbReference type="PANTHER" id="PTHR46470:SF2">
    <property type="entry name" value="GLYCERALDEHYDE 3-PHOSPHATE PHOSPHATASE"/>
    <property type="match status" value="1"/>
</dbReference>
<dbReference type="EMBL" id="LIZS01000007">
    <property type="protein sequence ID" value="KPJ54069.1"/>
    <property type="molecule type" value="Genomic_DNA"/>
</dbReference>
<name>A0A0S7WV57_UNCT6</name>
<keyword evidence="3" id="KW-0378">Hydrolase</keyword>
<accession>A0A0S7WV57</accession>
<dbReference type="GO" id="GO:0046872">
    <property type="term" value="F:metal ion binding"/>
    <property type="evidence" value="ECO:0007669"/>
    <property type="project" value="UniProtKB-KW"/>
</dbReference>
<evidence type="ECO:0000256" key="3">
    <source>
        <dbReference type="ARBA" id="ARBA00022801"/>
    </source>
</evidence>
<organism evidence="5 6">
    <name type="scientific">candidate division TA06 bacterium DG_24</name>
    <dbReference type="NCBI Taxonomy" id="1703770"/>
    <lineage>
        <taxon>Bacteria</taxon>
        <taxon>Bacteria division TA06</taxon>
    </lineage>
</organism>
<evidence type="ECO:0000313" key="6">
    <source>
        <dbReference type="Proteomes" id="UP000052008"/>
    </source>
</evidence>
<protein>
    <recommendedName>
        <fullName evidence="7">Haloacid dehalogenase</fullName>
    </recommendedName>
</protein>
<dbReference type="NCBIfam" id="TIGR01549">
    <property type="entry name" value="HAD-SF-IA-v1"/>
    <property type="match status" value="1"/>
</dbReference>
<dbReference type="InterPro" id="IPR041492">
    <property type="entry name" value="HAD_2"/>
</dbReference>
<reference evidence="5 6" key="1">
    <citation type="journal article" date="2015" name="Microbiome">
        <title>Genomic resolution of linkages in carbon, nitrogen, and sulfur cycling among widespread estuary sediment bacteria.</title>
        <authorList>
            <person name="Baker B.J."/>
            <person name="Lazar C.S."/>
            <person name="Teske A.P."/>
            <person name="Dick G.J."/>
        </authorList>
    </citation>
    <scope>NUCLEOTIDE SEQUENCE [LARGE SCALE GENOMIC DNA]</scope>
    <source>
        <strain evidence="5">DG_24</strain>
    </source>
</reference>
<dbReference type="SFLD" id="SFLDG01129">
    <property type="entry name" value="C1.5:_HAD__Beta-PGM__Phosphata"/>
    <property type="match status" value="1"/>
</dbReference>
<dbReference type="PRINTS" id="PR00413">
    <property type="entry name" value="HADHALOGNASE"/>
</dbReference>
<dbReference type="InterPro" id="IPR051400">
    <property type="entry name" value="HAD-like_hydrolase"/>
</dbReference>
<evidence type="ECO:0008006" key="7">
    <source>
        <dbReference type="Google" id="ProtNLM"/>
    </source>
</evidence>
<dbReference type="GO" id="GO:0044281">
    <property type="term" value="P:small molecule metabolic process"/>
    <property type="evidence" value="ECO:0007669"/>
    <property type="project" value="UniProtKB-ARBA"/>
</dbReference>
<dbReference type="GO" id="GO:0016791">
    <property type="term" value="F:phosphatase activity"/>
    <property type="evidence" value="ECO:0007669"/>
    <property type="project" value="TreeGrafter"/>
</dbReference>
<evidence type="ECO:0000313" key="5">
    <source>
        <dbReference type="EMBL" id="KPJ54069.1"/>
    </source>
</evidence>
<sequence length="232" mass="25942">MIKAVFFDFGATLMDGESDRTAHRELMREVAESLGLSISADELLVLFEGVIFPRASIRPRRWVTTRQLVEETLPALLGERFGADLETWDWDWFWKTYFDTHREHASLFPAARRTLDWVKARDVHLGLISDIDDDYLYFQMDTFGITGLFDSITTSEAVGVGKPNPKIFLAALEQAGCSGGEAVYVGDSREKDMMGAKAVGMMTIWLGSGECPEADHQIDDIGSVPSILEPEL</sequence>
<evidence type="ECO:0000256" key="2">
    <source>
        <dbReference type="ARBA" id="ARBA00022723"/>
    </source>
</evidence>
<dbReference type="PANTHER" id="PTHR46470">
    <property type="entry name" value="N-ACYLNEURAMINATE-9-PHOSPHATASE"/>
    <property type="match status" value="1"/>
</dbReference>
<dbReference type="InterPro" id="IPR036412">
    <property type="entry name" value="HAD-like_sf"/>
</dbReference>
<dbReference type="InterPro" id="IPR006439">
    <property type="entry name" value="HAD-SF_hydro_IA"/>
</dbReference>
<dbReference type="SFLD" id="SFLDS00003">
    <property type="entry name" value="Haloacid_Dehalogenase"/>
    <property type="match status" value="1"/>
</dbReference>
<dbReference type="SUPFAM" id="SSF56784">
    <property type="entry name" value="HAD-like"/>
    <property type="match status" value="1"/>
</dbReference>
<evidence type="ECO:0000256" key="4">
    <source>
        <dbReference type="ARBA" id="ARBA00022842"/>
    </source>
</evidence>
<dbReference type="InterPro" id="IPR023214">
    <property type="entry name" value="HAD_sf"/>
</dbReference>
<comment type="caution">
    <text evidence="5">The sequence shown here is derived from an EMBL/GenBank/DDBJ whole genome shotgun (WGS) entry which is preliminary data.</text>
</comment>
<keyword evidence="4" id="KW-0460">Magnesium</keyword>
<dbReference type="NCBIfam" id="TIGR01509">
    <property type="entry name" value="HAD-SF-IA-v3"/>
    <property type="match status" value="1"/>
</dbReference>
<dbReference type="Proteomes" id="UP000052008">
    <property type="component" value="Unassembled WGS sequence"/>
</dbReference>
<comment type="cofactor">
    <cofactor evidence="1">
        <name>Mg(2+)</name>
        <dbReference type="ChEBI" id="CHEBI:18420"/>
    </cofactor>
</comment>
<proteinExistence type="predicted"/>
<gene>
    <name evidence="5" type="ORF">AMJ39_02080</name>
</gene>
<dbReference type="AlphaFoldDB" id="A0A0S7WV57"/>
<keyword evidence="2" id="KW-0479">Metal-binding</keyword>
<dbReference type="Gene3D" id="1.10.150.240">
    <property type="entry name" value="Putative phosphatase, domain 2"/>
    <property type="match status" value="1"/>
</dbReference>